<proteinExistence type="predicted"/>
<dbReference type="EMBL" id="JYDH01002501">
    <property type="protein sequence ID" value="KRY10317.1"/>
    <property type="molecule type" value="Genomic_DNA"/>
</dbReference>
<evidence type="ECO:0000256" key="1">
    <source>
        <dbReference type="SAM" id="MobiDB-lite"/>
    </source>
</evidence>
<evidence type="ECO:0000313" key="2">
    <source>
        <dbReference type="EMBL" id="KRY10317.1"/>
    </source>
</evidence>
<reference evidence="2 3" key="1">
    <citation type="submission" date="2015-01" db="EMBL/GenBank/DDBJ databases">
        <title>Evolution of Trichinella species and genotypes.</title>
        <authorList>
            <person name="Korhonen P.K."/>
            <person name="Edoardo P."/>
            <person name="Giuseppe L.R."/>
            <person name="Gasser R.B."/>
        </authorList>
    </citation>
    <scope>NUCLEOTIDE SEQUENCE [LARGE SCALE GENOMIC DNA]</scope>
    <source>
        <strain evidence="2">ISS3</strain>
    </source>
</reference>
<comment type="caution">
    <text evidence="2">The sequence shown here is derived from an EMBL/GenBank/DDBJ whole genome shotgun (WGS) entry which is preliminary data.</text>
</comment>
<feature type="compositionally biased region" description="Polar residues" evidence="1">
    <location>
        <begin position="62"/>
        <end position="77"/>
    </location>
</feature>
<organism evidence="2 3">
    <name type="scientific">Trichinella spiralis</name>
    <name type="common">Trichina worm</name>
    <dbReference type="NCBI Taxonomy" id="6334"/>
    <lineage>
        <taxon>Eukaryota</taxon>
        <taxon>Metazoa</taxon>
        <taxon>Ecdysozoa</taxon>
        <taxon>Nematoda</taxon>
        <taxon>Enoplea</taxon>
        <taxon>Dorylaimia</taxon>
        <taxon>Trichinellida</taxon>
        <taxon>Trichinellidae</taxon>
        <taxon>Trichinella</taxon>
    </lineage>
</organism>
<dbReference type="AlphaFoldDB" id="A0A0V0ZD87"/>
<feature type="non-terminal residue" evidence="2">
    <location>
        <position position="104"/>
    </location>
</feature>
<keyword evidence="3" id="KW-1185">Reference proteome</keyword>
<gene>
    <name evidence="2" type="ORF">T01_14263</name>
</gene>
<feature type="compositionally biased region" description="Low complexity" evidence="1">
    <location>
        <begin position="85"/>
        <end position="95"/>
    </location>
</feature>
<dbReference type="InParanoid" id="A0A0V0ZD87"/>
<name>A0A0V0ZD87_TRISP</name>
<sequence length="104" mass="11295">MDNASEGYTQQAKKPIGCSKIRCHEKKSLRSDRNRARAPYLSLAGDQEHCFEAASSSCLPDSCNQQQPANVSGNLQHSLKKRRIQTTSTAQASSTLANSDASPE</sequence>
<feature type="region of interest" description="Disordered" evidence="1">
    <location>
        <begin position="62"/>
        <end position="104"/>
    </location>
</feature>
<accession>A0A0V0ZD87</accession>
<dbReference type="Proteomes" id="UP000054776">
    <property type="component" value="Unassembled WGS sequence"/>
</dbReference>
<protein>
    <submittedName>
        <fullName evidence="2">Uncharacterized protein</fullName>
    </submittedName>
</protein>
<evidence type="ECO:0000313" key="3">
    <source>
        <dbReference type="Proteomes" id="UP000054776"/>
    </source>
</evidence>